<dbReference type="EMBL" id="BMFW01000024">
    <property type="protein sequence ID" value="GGI00082.1"/>
    <property type="molecule type" value="Genomic_DNA"/>
</dbReference>
<gene>
    <name evidence="1" type="ORF">GCM10007170_36410</name>
</gene>
<evidence type="ECO:0000313" key="1">
    <source>
        <dbReference type="EMBL" id="GGI00082.1"/>
    </source>
</evidence>
<organism evidence="1 2">
    <name type="scientific">Arthrobacter liuii</name>
    <dbReference type="NCBI Taxonomy" id="1476996"/>
    <lineage>
        <taxon>Bacteria</taxon>
        <taxon>Bacillati</taxon>
        <taxon>Actinomycetota</taxon>
        <taxon>Actinomycetes</taxon>
        <taxon>Micrococcales</taxon>
        <taxon>Micrococcaceae</taxon>
        <taxon>Arthrobacter</taxon>
    </lineage>
</organism>
<evidence type="ECO:0000313" key="2">
    <source>
        <dbReference type="Proteomes" id="UP000643279"/>
    </source>
</evidence>
<sequence>MASGRDPTDLDGLIAPHARTPQGARVVLPGINEATKVGLDGHGYFGLLAAAHRLLPELAPERVEARDQLAARARNETATF</sequence>
<dbReference type="Proteomes" id="UP000643279">
    <property type="component" value="Unassembled WGS sequence"/>
</dbReference>
<comment type="caution">
    <text evidence="1">The sequence shown here is derived from an EMBL/GenBank/DDBJ whole genome shotgun (WGS) entry which is preliminary data.</text>
</comment>
<reference evidence="2" key="1">
    <citation type="journal article" date="2019" name="Int. J. Syst. Evol. Microbiol.">
        <title>The Global Catalogue of Microorganisms (GCM) 10K type strain sequencing project: providing services to taxonomists for standard genome sequencing and annotation.</title>
        <authorList>
            <consortium name="The Broad Institute Genomics Platform"/>
            <consortium name="The Broad Institute Genome Sequencing Center for Infectious Disease"/>
            <person name="Wu L."/>
            <person name="Ma J."/>
        </authorList>
    </citation>
    <scope>NUCLEOTIDE SEQUENCE [LARGE SCALE GENOMIC DNA]</scope>
    <source>
        <strain evidence="2">CGMCC 1.12778</strain>
    </source>
</reference>
<name>A0ABQ2AZD3_9MICC</name>
<protein>
    <submittedName>
        <fullName evidence="1">Uncharacterized protein</fullName>
    </submittedName>
</protein>
<dbReference type="RefSeq" id="WP_188572954.1">
    <property type="nucleotide sequence ID" value="NZ_BMFW01000024.1"/>
</dbReference>
<proteinExistence type="predicted"/>
<accession>A0ABQ2AZD3</accession>
<keyword evidence="2" id="KW-1185">Reference proteome</keyword>